<evidence type="ECO:0000313" key="2">
    <source>
        <dbReference type="EMBL" id="RJT91908.1"/>
    </source>
</evidence>
<reference evidence="2 3" key="1">
    <citation type="submission" date="2018-09" db="EMBL/GenBank/DDBJ databases">
        <title>Novel species of Cryobacterium.</title>
        <authorList>
            <person name="Liu Q."/>
            <person name="Xin Y.-H."/>
        </authorList>
    </citation>
    <scope>NUCLEOTIDE SEQUENCE [LARGE SCALE GENOMIC DNA]</scope>
    <source>
        <strain evidence="2 3">Hh39</strain>
    </source>
</reference>
<evidence type="ECO:0000313" key="3">
    <source>
        <dbReference type="Proteomes" id="UP000272015"/>
    </source>
</evidence>
<sequence length="191" mass="19609">MVAGPPDLGGAAGRPVRSAFGGAKGGRPPFAPPNEDLFGLHLEVRREGALAWDVAEDATDEPFPGVGVPRQLALMFVTELVSAHQPGDGGAVTVTDETVDEIIAVILDTYRGHLRSDFEASDPSAAARATAAVISILSAVGLLTVGPGTVTVHPAAARYGATVTRRAAPKNVSAPQTAADFSLFDALEEES</sequence>
<keyword evidence="3" id="KW-1185">Reference proteome</keyword>
<feature type="region of interest" description="Disordered" evidence="1">
    <location>
        <begin position="1"/>
        <end position="34"/>
    </location>
</feature>
<protein>
    <submittedName>
        <fullName evidence="2">DUF2398 family protein</fullName>
    </submittedName>
</protein>
<dbReference type="EMBL" id="QZVS01000037">
    <property type="protein sequence ID" value="RJT91908.1"/>
    <property type="molecule type" value="Genomic_DNA"/>
</dbReference>
<evidence type="ECO:0000256" key="1">
    <source>
        <dbReference type="SAM" id="MobiDB-lite"/>
    </source>
</evidence>
<organism evidence="2 3">
    <name type="scientific">Cryobacterium melibiosiphilum</name>
    <dbReference type="NCBI Taxonomy" id="995039"/>
    <lineage>
        <taxon>Bacteria</taxon>
        <taxon>Bacillati</taxon>
        <taxon>Actinomycetota</taxon>
        <taxon>Actinomycetes</taxon>
        <taxon>Micrococcales</taxon>
        <taxon>Microbacteriaceae</taxon>
        <taxon>Cryobacterium</taxon>
    </lineage>
</organism>
<dbReference type="InterPro" id="IPR013494">
    <property type="entry name" value="CHP02678"/>
</dbReference>
<dbReference type="Pfam" id="PF09661">
    <property type="entry name" value="DUF2398"/>
    <property type="match status" value="1"/>
</dbReference>
<dbReference type="Proteomes" id="UP000272015">
    <property type="component" value="Unassembled WGS sequence"/>
</dbReference>
<gene>
    <name evidence="2" type="ORF">D6T64_01015</name>
</gene>
<dbReference type="AlphaFoldDB" id="A0A3A5MXG6"/>
<comment type="caution">
    <text evidence="2">The sequence shown here is derived from an EMBL/GenBank/DDBJ whole genome shotgun (WGS) entry which is preliminary data.</text>
</comment>
<accession>A0A3A5MXG6</accession>
<name>A0A3A5MXG6_9MICO</name>
<proteinExistence type="predicted"/>